<gene>
    <name evidence="3" type="ORF">S01H1_12837</name>
</gene>
<name>X0S708_9ZZZZ</name>
<dbReference type="EMBL" id="BARS01006600">
    <property type="protein sequence ID" value="GAF70971.1"/>
    <property type="molecule type" value="Genomic_DNA"/>
</dbReference>
<evidence type="ECO:0000256" key="2">
    <source>
        <dbReference type="ARBA" id="ARBA00022679"/>
    </source>
</evidence>
<keyword evidence="1" id="KW-0328">Glycosyltransferase</keyword>
<dbReference type="GO" id="GO:0016757">
    <property type="term" value="F:glycosyltransferase activity"/>
    <property type="evidence" value="ECO:0007669"/>
    <property type="project" value="UniProtKB-KW"/>
</dbReference>
<dbReference type="SUPFAM" id="SSF75005">
    <property type="entry name" value="Arabinanase/levansucrase/invertase"/>
    <property type="match status" value="1"/>
</dbReference>
<organism evidence="3">
    <name type="scientific">marine sediment metagenome</name>
    <dbReference type="NCBI Taxonomy" id="412755"/>
    <lineage>
        <taxon>unclassified sequences</taxon>
        <taxon>metagenomes</taxon>
        <taxon>ecological metagenomes</taxon>
    </lineage>
</organism>
<evidence type="ECO:0000256" key="1">
    <source>
        <dbReference type="ARBA" id="ARBA00022676"/>
    </source>
</evidence>
<evidence type="ECO:0008006" key="4">
    <source>
        <dbReference type="Google" id="ProtNLM"/>
    </source>
</evidence>
<dbReference type="InterPro" id="IPR023296">
    <property type="entry name" value="Glyco_hydro_beta-prop_sf"/>
</dbReference>
<accession>X0S708</accession>
<dbReference type="Gene3D" id="2.115.10.20">
    <property type="entry name" value="Glycosyl hydrolase domain, family 43"/>
    <property type="match status" value="1"/>
</dbReference>
<evidence type="ECO:0000313" key="3">
    <source>
        <dbReference type="EMBL" id="GAF70971.1"/>
    </source>
</evidence>
<comment type="caution">
    <text evidence="3">The sequence shown here is derived from an EMBL/GenBank/DDBJ whole genome shotgun (WGS) entry which is preliminary data.</text>
</comment>
<sequence length="48" mass="4947">GDVPNVCFACGAVVDPDGGMKIYYGAADTSICVALCTLEQVLTESFDS</sequence>
<keyword evidence="2" id="KW-0808">Transferase</keyword>
<feature type="non-terminal residue" evidence="3">
    <location>
        <position position="1"/>
    </location>
</feature>
<protein>
    <recommendedName>
        <fullName evidence="4">Glycosidase</fullName>
    </recommendedName>
</protein>
<dbReference type="AlphaFoldDB" id="X0S708"/>
<dbReference type="InterPro" id="IPR007184">
    <property type="entry name" value="Mannoside_phosphorylase"/>
</dbReference>
<dbReference type="Pfam" id="PF04041">
    <property type="entry name" value="Glyco_hydro_130"/>
    <property type="match status" value="1"/>
</dbReference>
<proteinExistence type="predicted"/>
<reference evidence="3" key="1">
    <citation type="journal article" date="2014" name="Front. Microbiol.">
        <title>High frequency of phylogenetically diverse reductive dehalogenase-homologous genes in deep subseafloor sedimentary metagenomes.</title>
        <authorList>
            <person name="Kawai M."/>
            <person name="Futagami T."/>
            <person name="Toyoda A."/>
            <person name="Takaki Y."/>
            <person name="Nishi S."/>
            <person name="Hori S."/>
            <person name="Arai W."/>
            <person name="Tsubouchi T."/>
            <person name="Morono Y."/>
            <person name="Uchiyama I."/>
            <person name="Ito T."/>
            <person name="Fujiyama A."/>
            <person name="Inagaki F."/>
            <person name="Takami H."/>
        </authorList>
    </citation>
    <scope>NUCLEOTIDE SEQUENCE</scope>
    <source>
        <strain evidence="3">Expedition CK06-06</strain>
    </source>
</reference>